<dbReference type="Gene3D" id="3.30.360.10">
    <property type="entry name" value="Dihydrodipicolinate Reductase, domain 2"/>
    <property type="match status" value="1"/>
</dbReference>
<accession>A0ABT0Z3D9</accession>
<comment type="similarity">
    <text evidence="1">Belongs to the Gfo/Idh/MocA family.</text>
</comment>
<keyword evidence="6" id="KW-1185">Reference proteome</keyword>
<dbReference type="SUPFAM" id="SSF55347">
    <property type="entry name" value="Glyceraldehyde-3-phosphate dehydrogenase-like, C-terminal domain"/>
    <property type="match status" value="1"/>
</dbReference>
<dbReference type="EMBL" id="JAMSCK010000004">
    <property type="protein sequence ID" value="MCM8569920.1"/>
    <property type="molecule type" value="Genomic_DNA"/>
</dbReference>
<dbReference type="PANTHER" id="PTHR22604">
    <property type="entry name" value="OXIDOREDUCTASES"/>
    <property type="match status" value="1"/>
</dbReference>
<evidence type="ECO:0000313" key="5">
    <source>
        <dbReference type="EMBL" id="MCM8569920.1"/>
    </source>
</evidence>
<evidence type="ECO:0000259" key="4">
    <source>
        <dbReference type="Pfam" id="PF22725"/>
    </source>
</evidence>
<dbReference type="Proteomes" id="UP001155077">
    <property type="component" value="Unassembled WGS sequence"/>
</dbReference>
<dbReference type="Pfam" id="PF22725">
    <property type="entry name" value="GFO_IDH_MocA_C3"/>
    <property type="match status" value="1"/>
</dbReference>
<gene>
    <name evidence="5" type="ORF">NE848_11060</name>
</gene>
<name>A0ABT0Z3D9_9FLAO</name>
<evidence type="ECO:0000256" key="1">
    <source>
        <dbReference type="ARBA" id="ARBA00010928"/>
    </source>
</evidence>
<sequence>MKKEINWGIIGLGKIANKFATALTHVENARLYAVASRNRDKAVDISEEHNAKVAYGVYEQLMKDENVDVIYIATPHSFHHKLSLECIKHGKAVLCEKPFAMNRKEAEEMIALARSKDIFLMEALWTMFLPHYQFLLDTIKSGAYGKIRSLKADFGFEAEFDRDKRLFNKSLGGGSLLDIGIYPIFLAYSLLGKPEKIEAIAKFAETGVDMECEMKFMYDDAQASLHSSFKEKTPTIAEITLEKAVIKLHSRFHEPTSISIISEGNETTKDFNVETNGYNFEAAHVTQMLLEGKSESSKWSHDETLDLMELLDNVRREIGLKY</sequence>
<organism evidence="5 6">
    <name type="scientific">Gramella jeungdoensis</name>
    <dbReference type="NCBI Taxonomy" id="708091"/>
    <lineage>
        <taxon>Bacteria</taxon>
        <taxon>Pseudomonadati</taxon>
        <taxon>Bacteroidota</taxon>
        <taxon>Flavobacteriia</taxon>
        <taxon>Flavobacteriales</taxon>
        <taxon>Flavobacteriaceae</taxon>
        <taxon>Christiangramia</taxon>
    </lineage>
</organism>
<proteinExistence type="inferred from homology"/>
<dbReference type="Gene3D" id="3.40.50.720">
    <property type="entry name" value="NAD(P)-binding Rossmann-like Domain"/>
    <property type="match status" value="1"/>
</dbReference>
<dbReference type="PANTHER" id="PTHR22604:SF105">
    <property type="entry name" value="TRANS-1,2-DIHYDROBENZENE-1,2-DIOL DEHYDROGENASE"/>
    <property type="match status" value="1"/>
</dbReference>
<dbReference type="RefSeq" id="WP_252113513.1">
    <property type="nucleotide sequence ID" value="NZ_JAMSCK010000004.1"/>
</dbReference>
<comment type="caution">
    <text evidence="5">The sequence shown here is derived from an EMBL/GenBank/DDBJ whole genome shotgun (WGS) entry which is preliminary data.</text>
</comment>
<dbReference type="SUPFAM" id="SSF51735">
    <property type="entry name" value="NAD(P)-binding Rossmann-fold domains"/>
    <property type="match status" value="1"/>
</dbReference>
<feature type="domain" description="Gfo/Idh/MocA-like oxidoreductase N-terminal" evidence="3">
    <location>
        <begin position="5"/>
        <end position="121"/>
    </location>
</feature>
<protein>
    <submittedName>
        <fullName evidence="5">Gfo/Idh/MocA family oxidoreductase</fullName>
    </submittedName>
</protein>
<reference evidence="5" key="1">
    <citation type="submission" date="2022-06" db="EMBL/GenBank/DDBJ databases">
        <title>Gramella sediminis sp. nov., isolated from deep-sea sediment of the Indian Ocean.</title>
        <authorList>
            <person name="Yang L."/>
        </authorList>
    </citation>
    <scope>NUCLEOTIDE SEQUENCE</scope>
    <source>
        <strain evidence="5">HMD3159</strain>
    </source>
</reference>
<feature type="domain" description="GFO/IDH/MocA-like oxidoreductase" evidence="4">
    <location>
        <begin position="135"/>
        <end position="244"/>
    </location>
</feature>
<dbReference type="InterPro" id="IPR036291">
    <property type="entry name" value="NAD(P)-bd_dom_sf"/>
</dbReference>
<evidence type="ECO:0000256" key="2">
    <source>
        <dbReference type="ARBA" id="ARBA00023002"/>
    </source>
</evidence>
<dbReference type="InterPro" id="IPR055170">
    <property type="entry name" value="GFO_IDH_MocA-like_dom"/>
</dbReference>
<dbReference type="InterPro" id="IPR000683">
    <property type="entry name" value="Gfo/Idh/MocA-like_OxRdtase_N"/>
</dbReference>
<evidence type="ECO:0000259" key="3">
    <source>
        <dbReference type="Pfam" id="PF01408"/>
    </source>
</evidence>
<dbReference type="Pfam" id="PF01408">
    <property type="entry name" value="GFO_IDH_MocA"/>
    <property type="match status" value="1"/>
</dbReference>
<dbReference type="InterPro" id="IPR050984">
    <property type="entry name" value="Gfo/Idh/MocA_domain"/>
</dbReference>
<keyword evidence="2" id="KW-0560">Oxidoreductase</keyword>
<evidence type="ECO:0000313" key="6">
    <source>
        <dbReference type="Proteomes" id="UP001155077"/>
    </source>
</evidence>